<feature type="region of interest" description="Disordered" evidence="4">
    <location>
        <begin position="175"/>
        <end position="194"/>
    </location>
</feature>
<keyword evidence="2" id="KW-0547">Nucleotide-binding</keyword>
<evidence type="ECO:0000259" key="5">
    <source>
        <dbReference type="Pfam" id="PF07701"/>
    </source>
</evidence>
<dbReference type="InterPro" id="IPR011645">
    <property type="entry name" value="HNOB_dom_associated"/>
</dbReference>
<dbReference type="EC" id="4.6.1.2" evidence="1"/>
<dbReference type="GO" id="GO:0008074">
    <property type="term" value="C:guanylate cyclase complex, soluble"/>
    <property type="evidence" value="ECO:0007669"/>
    <property type="project" value="TreeGrafter"/>
</dbReference>
<evidence type="ECO:0000256" key="2">
    <source>
        <dbReference type="ARBA" id="ARBA00022741"/>
    </source>
</evidence>
<comment type="caution">
    <text evidence="6">The sequence shown here is derived from an EMBL/GenBank/DDBJ whole genome shotgun (WGS) entry which is preliminary data.</text>
</comment>
<dbReference type="Proteomes" id="UP001239994">
    <property type="component" value="Unassembled WGS sequence"/>
</dbReference>
<dbReference type="Pfam" id="PF07701">
    <property type="entry name" value="HNOBA"/>
    <property type="match status" value="1"/>
</dbReference>
<proteinExistence type="predicted"/>
<name>A0AAD8ZA27_9TELE</name>
<dbReference type="PANTHER" id="PTHR45655">
    <property type="entry name" value="GUANYLATE CYCLASE SOLUBLE SUBUNIT BETA-2"/>
    <property type="match status" value="1"/>
</dbReference>
<dbReference type="InterPro" id="IPR038158">
    <property type="entry name" value="H-NOX_domain_sf"/>
</dbReference>
<keyword evidence="3" id="KW-0141">cGMP biosynthesis</keyword>
<gene>
    <name evidence="6" type="ORF">P4O66_010363</name>
</gene>
<dbReference type="GO" id="GO:0020037">
    <property type="term" value="F:heme binding"/>
    <property type="evidence" value="ECO:0007669"/>
    <property type="project" value="InterPro"/>
</dbReference>
<feature type="domain" description="Haem NO binding associated" evidence="5">
    <location>
        <begin position="211"/>
        <end position="251"/>
    </location>
</feature>
<evidence type="ECO:0000313" key="7">
    <source>
        <dbReference type="Proteomes" id="UP001239994"/>
    </source>
</evidence>
<evidence type="ECO:0000256" key="1">
    <source>
        <dbReference type="ARBA" id="ARBA00012202"/>
    </source>
</evidence>
<dbReference type="EMBL" id="JAROKS010000016">
    <property type="protein sequence ID" value="KAK1795186.1"/>
    <property type="molecule type" value="Genomic_DNA"/>
</dbReference>
<evidence type="ECO:0000256" key="3">
    <source>
        <dbReference type="ARBA" id="ARBA00023293"/>
    </source>
</evidence>
<accession>A0AAD8ZA27</accession>
<reference evidence="6" key="1">
    <citation type="submission" date="2023-03" db="EMBL/GenBank/DDBJ databases">
        <title>Electrophorus voltai genome.</title>
        <authorList>
            <person name="Bian C."/>
        </authorList>
    </citation>
    <scope>NUCLEOTIDE SEQUENCE</scope>
    <source>
        <strain evidence="6">CB-2022</strain>
        <tissue evidence="6">Muscle</tissue>
    </source>
</reference>
<dbReference type="AlphaFoldDB" id="A0AAD8ZA27"/>
<dbReference type="InterPro" id="IPR024096">
    <property type="entry name" value="NO_sig/Golgi_transp_ligand-bd"/>
</dbReference>
<organism evidence="6 7">
    <name type="scientific">Electrophorus voltai</name>
    <dbReference type="NCBI Taxonomy" id="2609070"/>
    <lineage>
        <taxon>Eukaryota</taxon>
        <taxon>Metazoa</taxon>
        <taxon>Chordata</taxon>
        <taxon>Craniata</taxon>
        <taxon>Vertebrata</taxon>
        <taxon>Euteleostomi</taxon>
        <taxon>Actinopterygii</taxon>
        <taxon>Neopterygii</taxon>
        <taxon>Teleostei</taxon>
        <taxon>Ostariophysi</taxon>
        <taxon>Gymnotiformes</taxon>
        <taxon>Gymnotoidei</taxon>
        <taxon>Gymnotidae</taxon>
        <taxon>Electrophorus</taxon>
    </lineage>
</organism>
<dbReference type="SUPFAM" id="SSF111126">
    <property type="entry name" value="Ligand-binding domain in the NO signalling and Golgi transport"/>
    <property type="match status" value="1"/>
</dbReference>
<dbReference type="GO" id="GO:0070482">
    <property type="term" value="P:response to oxygen levels"/>
    <property type="evidence" value="ECO:0007669"/>
    <property type="project" value="TreeGrafter"/>
</dbReference>
<dbReference type="GO" id="GO:0038060">
    <property type="term" value="P:nitric oxide-cGMP-mediated signaling"/>
    <property type="evidence" value="ECO:0007669"/>
    <property type="project" value="TreeGrafter"/>
</dbReference>
<dbReference type="GO" id="GO:0004383">
    <property type="term" value="F:guanylate cyclase activity"/>
    <property type="evidence" value="ECO:0007669"/>
    <property type="project" value="UniProtKB-EC"/>
</dbReference>
<keyword evidence="7" id="KW-1185">Reference proteome</keyword>
<evidence type="ECO:0000313" key="6">
    <source>
        <dbReference type="EMBL" id="KAK1795186.1"/>
    </source>
</evidence>
<dbReference type="GO" id="GO:0000166">
    <property type="term" value="F:nucleotide binding"/>
    <property type="evidence" value="ECO:0007669"/>
    <property type="project" value="UniProtKB-KW"/>
</dbReference>
<dbReference type="Gene3D" id="3.90.1520.10">
    <property type="entry name" value="H-NOX domain"/>
    <property type="match status" value="1"/>
</dbReference>
<dbReference type="PANTHER" id="PTHR45655:SF10">
    <property type="entry name" value="SOLUBLE GUANYLATE CYCLASE 88E"/>
    <property type="match status" value="1"/>
</dbReference>
<evidence type="ECO:0000256" key="4">
    <source>
        <dbReference type="SAM" id="MobiDB-lite"/>
    </source>
</evidence>
<protein>
    <recommendedName>
        <fullName evidence="1">guanylate cyclase</fullName>
        <ecNumber evidence="1">4.6.1.2</ecNumber>
    </recommendedName>
</protein>
<sequence length="252" mass="28537">MFYYGIPEDIVSIMTLNSCLESVSGHFKPPDDVGLYLNAVNGYINESYVEGIWRLIEAWAKIPHHKFEWQQMYNDSLVLRLAKAAGKVLGKIHDKMTPGYEKFPIKRGIVLDMFPLSVIPHRDMTMYHIRDSLKEAEGGSQICKANSHLCIDARGSAVKADVVESKQKVNILKLSKEEPEKTEESEKPKKEERDSVLLAYAKPRIIYQTASETVKDMIKMDVDVNDLNLHDSSRELILAGTQQSAELQLALD</sequence>